<dbReference type="RefSeq" id="WP_263798236.1">
    <property type="nucleotide sequence ID" value="NZ_AP027141.1"/>
</dbReference>
<dbReference type="PANTHER" id="PTHR43244">
    <property type="match status" value="1"/>
</dbReference>
<dbReference type="InterPro" id="IPR050564">
    <property type="entry name" value="F420-G6PD/mer"/>
</dbReference>
<keyword evidence="4" id="KW-1185">Reference proteome</keyword>
<protein>
    <submittedName>
        <fullName evidence="3">Oxidoreductase</fullName>
    </submittedName>
</protein>
<dbReference type="PANTHER" id="PTHR43244:SF1">
    <property type="entry name" value="5,10-METHYLENETETRAHYDROMETHANOPTERIN REDUCTASE"/>
    <property type="match status" value="1"/>
</dbReference>
<evidence type="ECO:0000313" key="3">
    <source>
        <dbReference type="EMBL" id="BDV31181.1"/>
    </source>
</evidence>
<proteinExistence type="predicted"/>
<evidence type="ECO:0000256" key="1">
    <source>
        <dbReference type="ARBA" id="ARBA00023002"/>
    </source>
</evidence>
<organism evidence="3 4">
    <name type="scientific">Microbacterium terricola</name>
    <dbReference type="NCBI Taxonomy" id="344163"/>
    <lineage>
        <taxon>Bacteria</taxon>
        <taxon>Bacillati</taxon>
        <taxon>Actinomycetota</taxon>
        <taxon>Actinomycetes</taxon>
        <taxon>Micrococcales</taxon>
        <taxon>Microbacteriaceae</taxon>
        <taxon>Microbacterium</taxon>
    </lineage>
</organism>
<dbReference type="Pfam" id="PF00296">
    <property type="entry name" value="Bac_luciferase"/>
    <property type="match status" value="1"/>
</dbReference>
<feature type="domain" description="Luciferase-like" evidence="2">
    <location>
        <begin position="13"/>
        <end position="256"/>
    </location>
</feature>
<dbReference type="InterPro" id="IPR036661">
    <property type="entry name" value="Luciferase-like_sf"/>
</dbReference>
<dbReference type="EMBL" id="AP027141">
    <property type="protein sequence ID" value="BDV31181.1"/>
    <property type="molecule type" value="Genomic_DNA"/>
</dbReference>
<reference evidence="3 4" key="1">
    <citation type="submission" date="2022-12" db="EMBL/GenBank/DDBJ databases">
        <title>Microbacterium terricola strain KV-448 chromosome, complete genome.</title>
        <authorList>
            <person name="Oshima T."/>
            <person name="Moriya T."/>
            <person name="Bessho Y."/>
        </authorList>
    </citation>
    <scope>NUCLEOTIDE SEQUENCE [LARGE SCALE GENOMIC DNA]</scope>
    <source>
        <strain evidence="3 4">KV-448</strain>
    </source>
</reference>
<dbReference type="CDD" id="cd01097">
    <property type="entry name" value="Tetrahydromethanopterin_reductase"/>
    <property type="match status" value="1"/>
</dbReference>
<gene>
    <name evidence="3" type="ORF">Microterr_18410</name>
</gene>
<dbReference type="InterPro" id="IPR011251">
    <property type="entry name" value="Luciferase-like_dom"/>
</dbReference>
<sequence length="296" mass="31071">MTRIGAIFSPHPHAPEELRDAALAAQESGIDELWLWEDCFQQSAFAAASAVLAWTETLHVGIGISPMPLRNVALTAMEITTMEHLFPGRLLPGVGHGVLPWMEQVGARVASPLTLMREYVPALRALLAGEEVSVQGRYVTLDRVRLDRPPTTAPLVYAAAEGPKTLLTSGAVADGVVLDSRHTAEEVATAVAAVQRGRSEAGRSGKPDVIAYVMAAFGADAVARATTEFEVFGGQPGQPPADAAQRVAAGDIDAVTAAASRFAAAGVDSVVLLPTADSDLREFYAAAGEVARRVRA</sequence>
<evidence type="ECO:0000313" key="4">
    <source>
        <dbReference type="Proteomes" id="UP001317779"/>
    </source>
</evidence>
<accession>A0ABM8E096</accession>
<dbReference type="Proteomes" id="UP001317779">
    <property type="component" value="Chromosome"/>
</dbReference>
<keyword evidence="1" id="KW-0560">Oxidoreductase</keyword>
<name>A0ABM8E096_9MICO</name>
<evidence type="ECO:0000259" key="2">
    <source>
        <dbReference type="Pfam" id="PF00296"/>
    </source>
</evidence>
<dbReference type="Gene3D" id="3.20.20.30">
    <property type="entry name" value="Luciferase-like domain"/>
    <property type="match status" value="1"/>
</dbReference>
<dbReference type="SUPFAM" id="SSF51679">
    <property type="entry name" value="Bacterial luciferase-like"/>
    <property type="match status" value="1"/>
</dbReference>